<evidence type="ECO:0000256" key="1">
    <source>
        <dbReference type="SAM" id="MobiDB-lite"/>
    </source>
</evidence>
<accession>A0AAW3ZIC8</accession>
<dbReference type="PANTHER" id="PTHR35175">
    <property type="entry name" value="DUF1289 DOMAIN-CONTAINING PROTEIN"/>
    <property type="match status" value="1"/>
</dbReference>
<sequence>MRRHSADSEDPRGQDEPRSPCVRRCCLDDQDICCGCGRTLQEILDWHGANAERQRQILALARQRLEKRGHRPALDP</sequence>
<dbReference type="EMBL" id="JACYTR010000012">
    <property type="protein sequence ID" value="MBD8525751.1"/>
    <property type="molecule type" value="Genomic_DNA"/>
</dbReference>
<protein>
    <submittedName>
        <fullName evidence="2">DUF1289 domain-containing protein</fullName>
    </submittedName>
</protein>
<organism evidence="2 3">
    <name type="scientific">Pseudomarimonas arenosa</name>
    <dbReference type="NCBI Taxonomy" id="2774145"/>
    <lineage>
        <taxon>Bacteria</taxon>
        <taxon>Pseudomonadati</taxon>
        <taxon>Pseudomonadota</taxon>
        <taxon>Gammaproteobacteria</taxon>
        <taxon>Lysobacterales</taxon>
        <taxon>Lysobacteraceae</taxon>
        <taxon>Pseudomarimonas</taxon>
    </lineage>
</organism>
<feature type="compositionally biased region" description="Basic and acidic residues" evidence="1">
    <location>
        <begin position="1"/>
        <end position="18"/>
    </location>
</feature>
<keyword evidence="3" id="KW-1185">Reference proteome</keyword>
<dbReference type="Proteomes" id="UP000613768">
    <property type="component" value="Unassembled WGS sequence"/>
</dbReference>
<dbReference type="RefSeq" id="WP_192029114.1">
    <property type="nucleotide sequence ID" value="NZ_JACYTR010000012.1"/>
</dbReference>
<reference evidence="2 3" key="1">
    <citation type="submission" date="2020-09" db="EMBL/GenBank/DDBJ databases">
        <title>Pseudoxanthomonas sp. CAU 1598 isolated from sand of Yaerae Beach.</title>
        <authorList>
            <person name="Kim W."/>
        </authorList>
    </citation>
    <scope>NUCLEOTIDE SEQUENCE [LARGE SCALE GENOMIC DNA]</scope>
    <source>
        <strain evidence="2 3">CAU 1598</strain>
    </source>
</reference>
<dbReference type="PANTHER" id="PTHR35175:SF2">
    <property type="entry name" value="DUF1289 DOMAIN-CONTAINING PROTEIN"/>
    <property type="match status" value="1"/>
</dbReference>
<evidence type="ECO:0000313" key="2">
    <source>
        <dbReference type="EMBL" id="MBD8525751.1"/>
    </source>
</evidence>
<evidence type="ECO:0000313" key="3">
    <source>
        <dbReference type="Proteomes" id="UP000613768"/>
    </source>
</evidence>
<dbReference type="AlphaFoldDB" id="A0AAW3ZIC8"/>
<dbReference type="Pfam" id="PF06945">
    <property type="entry name" value="DUF1289"/>
    <property type="match status" value="1"/>
</dbReference>
<gene>
    <name evidence="2" type="ORF">IFO71_08340</name>
</gene>
<dbReference type="InterPro" id="IPR010710">
    <property type="entry name" value="DUF1289"/>
</dbReference>
<feature type="region of interest" description="Disordered" evidence="1">
    <location>
        <begin position="1"/>
        <end position="21"/>
    </location>
</feature>
<name>A0AAW3ZIC8_9GAMM</name>
<comment type="caution">
    <text evidence="2">The sequence shown here is derived from an EMBL/GenBank/DDBJ whole genome shotgun (WGS) entry which is preliminary data.</text>
</comment>
<proteinExistence type="predicted"/>